<protein>
    <recommendedName>
        <fullName evidence="1">Predicted hydrolase N-terminal domain-containing protein</fullName>
    </recommendedName>
</protein>
<proteinExistence type="predicted"/>
<dbReference type="RefSeq" id="WP_065023094.1">
    <property type="nucleotide sequence ID" value="NZ_LZMF01000017.1"/>
</dbReference>
<dbReference type="Proteomes" id="UP000093759">
    <property type="component" value="Unassembled WGS sequence"/>
</dbReference>
<evidence type="ECO:0000313" key="3">
    <source>
        <dbReference type="Proteomes" id="UP000093759"/>
    </source>
</evidence>
<comment type="caution">
    <text evidence="2">The sequence shown here is derived from an EMBL/GenBank/DDBJ whole genome shotgun (WGS) entry which is preliminary data.</text>
</comment>
<evidence type="ECO:0000313" key="2">
    <source>
        <dbReference type="EMBL" id="OBK90776.1"/>
    </source>
</evidence>
<accession>A0A1A3U797</accession>
<gene>
    <name evidence="2" type="ORF">A5648_16210</name>
</gene>
<organism evidence="2 3">
    <name type="scientific">Mycolicibacter sinensis (strain JDM601)</name>
    <name type="common">Mycobacterium sinense</name>
    <dbReference type="NCBI Taxonomy" id="875328"/>
    <lineage>
        <taxon>Bacteria</taxon>
        <taxon>Bacillati</taxon>
        <taxon>Actinomycetota</taxon>
        <taxon>Actinomycetes</taxon>
        <taxon>Mycobacteriales</taxon>
        <taxon>Mycobacteriaceae</taxon>
        <taxon>Mycolicibacter</taxon>
    </lineage>
</organism>
<dbReference type="InterPro" id="IPR054469">
    <property type="entry name" value="Pred_hydrolase_N"/>
</dbReference>
<sequence>MQLQHINLTLLIEAAGGDPWQVNNTLQSGNPAVVDELAQAFHDAGSCTAESSAAFAQARQRFHAAWNRENGEHPINDSAEVQRATTTLHLQQTQLAAIGTDLETIAAALAEAQKAAAAKINALQIQLQDIDNRIGMYQQAQLDTSELEQIAIDDTAGILHQLEKLRDDYAAVLQDATSKLLSDGYDPAALHGYDGDGQPTQDQQADQAAGIYGTTQRDRDQELVNSPGEMTPEKTAAAARLRDYATATDPAADPQARRLAGDRLEDCRMAHFLGPLPVDPVLGGDARSNAANRLDLQRCLESGALHPDLSPMTPDQATRALDDAEAAARAFALNSFADRLRNSGVSSGGVQQAITAIKNGTPPREFFNQLSNATSAVGGGLETYGVTASPVRHGFDPSAFTKADAEALTKFGKHLGGAGTALDIVLTGKDINNGTVSPGRGLAELGGRTAGGAAGAWGAGLLMSFVVAPEIAVPVVVAGGVIGGSSVGQWLVDKGLGY</sequence>
<feature type="domain" description="Predicted hydrolase N-terminal" evidence="1">
    <location>
        <begin position="1"/>
        <end position="180"/>
    </location>
</feature>
<dbReference type="EMBL" id="LZMF01000017">
    <property type="protein sequence ID" value="OBK90776.1"/>
    <property type="molecule type" value="Genomic_DNA"/>
</dbReference>
<reference evidence="3" key="1">
    <citation type="submission" date="2016-06" db="EMBL/GenBank/DDBJ databases">
        <authorList>
            <person name="Sutton G."/>
            <person name="Brinkac L."/>
            <person name="Sanka R."/>
            <person name="Adams M."/>
            <person name="Lau E."/>
            <person name="Garcia-Basteiro A."/>
            <person name="Lopez-Varela E."/>
            <person name="Palencia S."/>
        </authorList>
    </citation>
    <scope>NUCLEOTIDE SEQUENCE [LARGE SCALE GENOMIC DNA]</scope>
    <source>
        <strain evidence="3">1274684.2</strain>
    </source>
</reference>
<name>A0A1A3U797_MYCSD</name>
<dbReference type="Pfam" id="PF22905">
    <property type="entry name" value="Hydro_N_hd"/>
    <property type="match status" value="1"/>
</dbReference>
<evidence type="ECO:0000259" key="1">
    <source>
        <dbReference type="Pfam" id="PF22905"/>
    </source>
</evidence>
<dbReference type="AlphaFoldDB" id="A0A1A3U797"/>